<reference evidence="10 11" key="1">
    <citation type="submission" date="2019-01" db="EMBL/GenBank/DDBJ databases">
        <authorList>
            <consortium name="Pathogen Informatics"/>
        </authorList>
    </citation>
    <scope>NUCLEOTIDE SEQUENCE [LARGE SCALE GENOMIC DNA]</scope>
    <source>
        <strain evidence="10 11">NCTC10168</strain>
    </source>
</reference>
<keyword evidence="2 8" id="KW-0547">Nucleotide-binding</keyword>
<dbReference type="InterPro" id="IPR002305">
    <property type="entry name" value="aa-tRNA-synth_Ic"/>
</dbReference>
<dbReference type="KEGG" id="mmau:NCTC10168_00326"/>
<dbReference type="Gene3D" id="3.10.290.10">
    <property type="entry name" value="RNA-binding S4 domain"/>
    <property type="match status" value="1"/>
</dbReference>
<dbReference type="PROSITE" id="PS00178">
    <property type="entry name" value="AA_TRNA_LIGASE_I"/>
    <property type="match status" value="1"/>
</dbReference>
<evidence type="ECO:0000256" key="4">
    <source>
        <dbReference type="ARBA" id="ARBA00022884"/>
    </source>
</evidence>
<evidence type="ECO:0000313" key="10">
    <source>
        <dbReference type="EMBL" id="VEU75407.1"/>
    </source>
</evidence>
<dbReference type="Proteomes" id="UP000290243">
    <property type="component" value="Chromosome"/>
</dbReference>
<dbReference type="GO" id="GO:0006437">
    <property type="term" value="P:tyrosyl-tRNA aminoacylation"/>
    <property type="evidence" value="ECO:0007669"/>
    <property type="project" value="UniProtKB-UniRule"/>
</dbReference>
<comment type="similarity">
    <text evidence="8">Belongs to the class-I aminoacyl-tRNA synthetase family. TyrS type 1 subfamily.</text>
</comment>
<evidence type="ECO:0000256" key="1">
    <source>
        <dbReference type="ARBA" id="ARBA00022598"/>
    </source>
</evidence>
<evidence type="ECO:0000313" key="11">
    <source>
        <dbReference type="Proteomes" id="UP000290243"/>
    </source>
</evidence>
<evidence type="ECO:0000256" key="8">
    <source>
        <dbReference type="HAMAP-Rule" id="MF_02006"/>
    </source>
</evidence>
<dbReference type="InterPro" id="IPR014729">
    <property type="entry name" value="Rossmann-like_a/b/a_fold"/>
</dbReference>
<keyword evidence="1 8" id="KW-0436">Ligase</keyword>
<feature type="domain" description="Tyrosine--tRNA ligase SYY-like C-terminal" evidence="9">
    <location>
        <begin position="335"/>
        <end position="408"/>
    </location>
</feature>
<feature type="binding site" evidence="8">
    <location>
        <position position="225"/>
    </location>
    <ligand>
        <name>ATP</name>
        <dbReference type="ChEBI" id="CHEBI:30616"/>
    </ligand>
</feature>
<dbReference type="Gene3D" id="3.40.50.620">
    <property type="entry name" value="HUPs"/>
    <property type="match status" value="1"/>
</dbReference>
<dbReference type="NCBIfam" id="TIGR00234">
    <property type="entry name" value="tyrS"/>
    <property type="match status" value="1"/>
</dbReference>
<evidence type="ECO:0000256" key="5">
    <source>
        <dbReference type="ARBA" id="ARBA00022917"/>
    </source>
</evidence>
<dbReference type="FunFam" id="1.10.240.10:FF:000001">
    <property type="entry name" value="Tyrosine--tRNA ligase"/>
    <property type="match status" value="1"/>
</dbReference>
<keyword evidence="6 8" id="KW-0030">Aminoacyl-tRNA synthetase</keyword>
<organism evidence="10 11">
    <name type="scientific">Mycoplasmopsis maculosa</name>
    <dbReference type="NCBI Taxonomy" id="114885"/>
    <lineage>
        <taxon>Bacteria</taxon>
        <taxon>Bacillati</taxon>
        <taxon>Mycoplasmatota</taxon>
        <taxon>Mycoplasmoidales</taxon>
        <taxon>Metamycoplasmataceae</taxon>
        <taxon>Mycoplasmopsis</taxon>
    </lineage>
</organism>
<protein>
    <recommendedName>
        <fullName evidence="8">Tyrosine--tRNA ligase</fullName>
        <ecNumber evidence="8">6.1.1.1</ecNumber>
    </recommendedName>
    <alternativeName>
        <fullName evidence="8">Tyrosyl-tRNA synthetase</fullName>
        <shortName evidence="8">TyrRS</shortName>
    </alternativeName>
</protein>
<dbReference type="EC" id="6.1.1.1" evidence="8"/>
<dbReference type="SUPFAM" id="SSF55174">
    <property type="entry name" value="Alpha-L RNA-binding motif"/>
    <property type="match status" value="1"/>
</dbReference>
<keyword evidence="4" id="KW-0694">RNA-binding</keyword>
<feature type="short sequence motif" description="'KMSKS' region" evidence="8">
    <location>
        <begin position="222"/>
        <end position="226"/>
    </location>
</feature>
<name>A0A449B485_9BACT</name>
<accession>A0A449B485</accession>
<dbReference type="Pfam" id="PF22421">
    <property type="entry name" value="SYY_C-terminal"/>
    <property type="match status" value="1"/>
</dbReference>
<dbReference type="GO" id="GO:0003723">
    <property type="term" value="F:RNA binding"/>
    <property type="evidence" value="ECO:0007669"/>
    <property type="project" value="UniProtKB-KW"/>
</dbReference>
<dbReference type="AlphaFoldDB" id="A0A449B485"/>
<dbReference type="GO" id="GO:0005829">
    <property type="term" value="C:cytosol"/>
    <property type="evidence" value="ECO:0007669"/>
    <property type="project" value="TreeGrafter"/>
</dbReference>
<sequence>MSIIKELKERKILKDITNLEKFENLNPKETGVYVGFDPSAKSLHLGNYILISVLKRFKEFGFNAYALVGGATGMIGDPSFRDSERVLLNNEQVLANKENIRKQLESFGLKVIDNYNIYKDMNVLEFLRDAGKLVNVSYMLSKESVQKRIERGLSFTEFSYQLLQGYDFLSLYKSDGIKVQVGGSDQWGNITTGLDMISKIFPEKHNAVGLTVDLLTDENGNKIGKSTGGGSLWLDKTLSSPFNMYQYLVNQPDSMVEKLLMWLTFLPVEEIRNILNKHFENPSAHYAQKILADEIVKDIFGKEELKQAQNITKILFDKNFDVLSLNKKDLEVIENYLPVVILEKNSNLIDSLIEAKIISSKREAREFIQTNALKLDNNNIDENSLYMPINYEGKYAIFKKGKKQTILIKTK</sequence>
<evidence type="ECO:0000256" key="2">
    <source>
        <dbReference type="ARBA" id="ARBA00022741"/>
    </source>
</evidence>
<gene>
    <name evidence="8 10" type="primary">tyrS</name>
    <name evidence="10" type="ORF">NCTC10168_00326</name>
</gene>
<dbReference type="Gene3D" id="1.10.240.10">
    <property type="entry name" value="Tyrosyl-Transfer RNA Synthetase"/>
    <property type="match status" value="1"/>
</dbReference>
<dbReference type="Pfam" id="PF00579">
    <property type="entry name" value="tRNA-synt_1b"/>
    <property type="match status" value="1"/>
</dbReference>
<keyword evidence="11" id="KW-1185">Reference proteome</keyword>
<proteinExistence type="inferred from homology"/>
<feature type="binding site" evidence="8">
    <location>
        <position position="164"/>
    </location>
    <ligand>
        <name>L-tyrosine</name>
        <dbReference type="ChEBI" id="CHEBI:58315"/>
    </ligand>
</feature>
<dbReference type="InterPro" id="IPR001412">
    <property type="entry name" value="aa-tRNA-synth_I_CS"/>
</dbReference>
<evidence type="ECO:0000256" key="6">
    <source>
        <dbReference type="ARBA" id="ARBA00023146"/>
    </source>
</evidence>
<evidence type="ECO:0000256" key="3">
    <source>
        <dbReference type="ARBA" id="ARBA00022840"/>
    </source>
</evidence>
<comment type="function">
    <text evidence="8">Catalyzes the attachment of tyrosine to tRNA(Tyr) in a two-step reaction: tyrosine is first activated by ATP to form Tyr-AMP and then transferred to the acceptor end of tRNA(Tyr).</text>
</comment>
<dbReference type="InterPro" id="IPR024088">
    <property type="entry name" value="Tyr-tRNA-ligase_bac-type"/>
</dbReference>
<keyword evidence="3 8" id="KW-0067">ATP-binding</keyword>
<dbReference type="PANTHER" id="PTHR11766:SF0">
    <property type="entry name" value="TYROSINE--TRNA LIGASE, MITOCHONDRIAL"/>
    <property type="match status" value="1"/>
</dbReference>
<feature type="binding site" evidence="8">
    <location>
        <position position="160"/>
    </location>
    <ligand>
        <name>L-tyrosine</name>
        <dbReference type="ChEBI" id="CHEBI:58315"/>
    </ligand>
</feature>
<dbReference type="InterPro" id="IPR054608">
    <property type="entry name" value="SYY-like_C"/>
</dbReference>
<dbReference type="OrthoDB" id="9804243at2"/>
<feature type="binding site" evidence="8">
    <location>
        <position position="33"/>
    </location>
    <ligand>
        <name>L-tyrosine</name>
        <dbReference type="ChEBI" id="CHEBI:58315"/>
    </ligand>
</feature>
<evidence type="ECO:0000259" key="9">
    <source>
        <dbReference type="Pfam" id="PF22421"/>
    </source>
</evidence>
<dbReference type="SUPFAM" id="SSF52374">
    <property type="entry name" value="Nucleotidylyl transferase"/>
    <property type="match status" value="1"/>
</dbReference>
<feature type="short sequence motif" description="'HIGH' region" evidence="8">
    <location>
        <begin position="38"/>
        <end position="47"/>
    </location>
</feature>
<dbReference type="GO" id="GO:0004831">
    <property type="term" value="F:tyrosine-tRNA ligase activity"/>
    <property type="evidence" value="ECO:0007669"/>
    <property type="project" value="UniProtKB-UniRule"/>
</dbReference>
<dbReference type="PRINTS" id="PR01040">
    <property type="entry name" value="TRNASYNTHTYR"/>
</dbReference>
<dbReference type="CDD" id="cd00805">
    <property type="entry name" value="TyrRS_core"/>
    <property type="match status" value="1"/>
</dbReference>
<evidence type="ECO:0000256" key="7">
    <source>
        <dbReference type="ARBA" id="ARBA00048248"/>
    </source>
</evidence>
<keyword evidence="5 8" id="KW-0648">Protein biosynthesis</keyword>
<dbReference type="RefSeq" id="WP_129646469.1">
    <property type="nucleotide sequence ID" value="NZ_LR215037.1"/>
</dbReference>
<dbReference type="InterPro" id="IPR002307">
    <property type="entry name" value="Tyr-tRNA-ligase"/>
</dbReference>
<dbReference type="InterPro" id="IPR024107">
    <property type="entry name" value="Tyr-tRNA-ligase_bac_1"/>
</dbReference>
<dbReference type="HAMAP" id="MF_02006">
    <property type="entry name" value="Tyr_tRNA_synth_type1"/>
    <property type="match status" value="1"/>
</dbReference>
<comment type="subunit">
    <text evidence="8">Homodimer.</text>
</comment>
<dbReference type="InterPro" id="IPR036986">
    <property type="entry name" value="S4_RNA-bd_sf"/>
</dbReference>
<dbReference type="PANTHER" id="PTHR11766">
    <property type="entry name" value="TYROSYL-TRNA SYNTHETASE"/>
    <property type="match status" value="1"/>
</dbReference>
<comment type="subcellular location">
    <subcellularLocation>
        <location evidence="8">Cytoplasm</location>
    </subcellularLocation>
</comment>
<comment type="catalytic activity">
    <reaction evidence="7 8">
        <text>tRNA(Tyr) + L-tyrosine + ATP = L-tyrosyl-tRNA(Tyr) + AMP + diphosphate + H(+)</text>
        <dbReference type="Rhea" id="RHEA:10220"/>
        <dbReference type="Rhea" id="RHEA-COMP:9706"/>
        <dbReference type="Rhea" id="RHEA-COMP:9707"/>
        <dbReference type="ChEBI" id="CHEBI:15378"/>
        <dbReference type="ChEBI" id="CHEBI:30616"/>
        <dbReference type="ChEBI" id="CHEBI:33019"/>
        <dbReference type="ChEBI" id="CHEBI:58315"/>
        <dbReference type="ChEBI" id="CHEBI:78442"/>
        <dbReference type="ChEBI" id="CHEBI:78536"/>
        <dbReference type="ChEBI" id="CHEBI:456215"/>
        <dbReference type="EC" id="6.1.1.1"/>
    </reaction>
</comment>
<keyword evidence="8" id="KW-0963">Cytoplasm</keyword>
<dbReference type="GO" id="GO:0005524">
    <property type="term" value="F:ATP binding"/>
    <property type="evidence" value="ECO:0007669"/>
    <property type="project" value="UniProtKB-UniRule"/>
</dbReference>
<dbReference type="EMBL" id="LR215037">
    <property type="protein sequence ID" value="VEU75407.1"/>
    <property type="molecule type" value="Genomic_DNA"/>
</dbReference>